<gene>
    <name evidence="2" type="ORF">GCM10009030_23340</name>
</gene>
<evidence type="ECO:0000313" key="3">
    <source>
        <dbReference type="Proteomes" id="UP000605784"/>
    </source>
</evidence>
<accession>A0A830GNV9</accession>
<evidence type="ECO:0000313" key="2">
    <source>
        <dbReference type="EMBL" id="GGN95789.1"/>
    </source>
</evidence>
<name>A0A830GNV9_9EURY</name>
<dbReference type="Gene3D" id="3.40.50.620">
    <property type="entry name" value="HUPs"/>
    <property type="match status" value="1"/>
</dbReference>
<organism evidence="2 3">
    <name type="scientific">Haloarcula pellucida</name>
    <dbReference type="NCBI Taxonomy" id="1427151"/>
    <lineage>
        <taxon>Archaea</taxon>
        <taxon>Methanobacteriati</taxon>
        <taxon>Methanobacteriota</taxon>
        <taxon>Stenosarchaea group</taxon>
        <taxon>Halobacteria</taxon>
        <taxon>Halobacteriales</taxon>
        <taxon>Haloarculaceae</taxon>
        <taxon>Haloarcula</taxon>
    </lineage>
</organism>
<protein>
    <submittedName>
        <fullName evidence="2">Universal stress protein UspA</fullName>
    </submittedName>
</protein>
<dbReference type="InterPro" id="IPR014729">
    <property type="entry name" value="Rossmann-like_a/b/a_fold"/>
</dbReference>
<dbReference type="EMBL" id="BMOU01000003">
    <property type="protein sequence ID" value="GGN95789.1"/>
    <property type="molecule type" value="Genomic_DNA"/>
</dbReference>
<reference evidence="2" key="2">
    <citation type="submission" date="2020-09" db="EMBL/GenBank/DDBJ databases">
        <authorList>
            <person name="Sun Q."/>
            <person name="Ohkuma M."/>
        </authorList>
    </citation>
    <scope>NUCLEOTIDE SEQUENCE</scope>
    <source>
        <strain evidence="2">JCM 17820</strain>
    </source>
</reference>
<sequence length="150" mass="15780">MERALVVVSDSDSSKSMVREAGELAAGVGADIVLYAEATEEDIGSVVENPETSVGGPGPGSADAIDNIHRFLDRVASEELADVDVDYETACSVVPSSGHAQSVLTIADEYDCDHLFLVGDRRTPTGKALFGDYVQSLLLNFDGTVTTDLV</sequence>
<dbReference type="RefSeq" id="WP_188997729.1">
    <property type="nucleotide sequence ID" value="NZ_BMOU01000003.1"/>
</dbReference>
<dbReference type="Pfam" id="PF00582">
    <property type="entry name" value="Usp"/>
    <property type="match status" value="1"/>
</dbReference>
<comment type="caution">
    <text evidence="2">The sequence shown here is derived from an EMBL/GenBank/DDBJ whole genome shotgun (WGS) entry which is preliminary data.</text>
</comment>
<reference evidence="2" key="1">
    <citation type="journal article" date="2014" name="Int. J. Syst. Evol. Microbiol.">
        <title>Complete genome sequence of Corynebacterium casei LMG S-19264T (=DSM 44701T), isolated from a smear-ripened cheese.</title>
        <authorList>
            <consortium name="US DOE Joint Genome Institute (JGI-PGF)"/>
            <person name="Walter F."/>
            <person name="Albersmeier A."/>
            <person name="Kalinowski J."/>
            <person name="Ruckert C."/>
        </authorList>
    </citation>
    <scope>NUCLEOTIDE SEQUENCE</scope>
    <source>
        <strain evidence="2">JCM 17820</strain>
    </source>
</reference>
<keyword evidence="3" id="KW-1185">Reference proteome</keyword>
<evidence type="ECO:0000259" key="1">
    <source>
        <dbReference type="Pfam" id="PF00582"/>
    </source>
</evidence>
<proteinExistence type="predicted"/>
<dbReference type="AlphaFoldDB" id="A0A830GNV9"/>
<dbReference type="InterPro" id="IPR006016">
    <property type="entry name" value="UspA"/>
</dbReference>
<dbReference type="Proteomes" id="UP000605784">
    <property type="component" value="Unassembled WGS sequence"/>
</dbReference>
<feature type="domain" description="UspA" evidence="1">
    <location>
        <begin position="2"/>
        <end position="143"/>
    </location>
</feature>
<dbReference type="SUPFAM" id="SSF52402">
    <property type="entry name" value="Adenine nucleotide alpha hydrolases-like"/>
    <property type="match status" value="1"/>
</dbReference>